<evidence type="ECO:0000256" key="7">
    <source>
        <dbReference type="RuleBase" id="RU363032"/>
    </source>
</evidence>
<dbReference type="GO" id="GO:0015416">
    <property type="term" value="F:ABC-type phosphonate transporter activity"/>
    <property type="evidence" value="ECO:0007669"/>
    <property type="project" value="InterPro"/>
</dbReference>
<feature type="transmembrane region" description="Helical" evidence="7">
    <location>
        <begin position="216"/>
        <end position="237"/>
    </location>
</feature>
<name>A0A455UJZ8_9GAMM</name>
<feature type="transmembrane region" description="Helical" evidence="7">
    <location>
        <begin position="131"/>
        <end position="158"/>
    </location>
</feature>
<dbReference type="KEGG" id="hsr:HSBAA_63070"/>
<dbReference type="PANTHER" id="PTHR30043:SF1">
    <property type="entry name" value="ABC TRANSPORT SYSTEM PERMEASE PROTEIN P69"/>
    <property type="match status" value="1"/>
</dbReference>
<dbReference type="Proteomes" id="UP000320231">
    <property type="component" value="Chromosome"/>
</dbReference>
<evidence type="ECO:0000256" key="1">
    <source>
        <dbReference type="ARBA" id="ARBA00004651"/>
    </source>
</evidence>
<protein>
    <submittedName>
        <fullName evidence="9">Phosphonate ABC transporter, permease protein PhnE</fullName>
    </submittedName>
</protein>
<evidence type="ECO:0000256" key="4">
    <source>
        <dbReference type="ARBA" id="ARBA00022692"/>
    </source>
</evidence>
<feature type="domain" description="ABC transmembrane type-1" evidence="8">
    <location>
        <begin position="80"/>
        <end position="262"/>
    </location>
</feature>
<evidence type="ECO:0000256" key="2">
    <source>
        <dbReference type="ARBA" id="ARBA00022448"/>
    </source>
</evidence>
<keyword evidence="6 7" id="KW-0472">Membrane</keyword>
<dbReference type="InterPro" id="IPR005769">
    <property type="entry name" value="PhnE/PtxC"/>
</dbReference>
<evidence type="ECO:0000313" key="9">
    <source>
        <dbReference type="EMBL" id="BBI65001.1"/>
    </source>
</evidence>
<evidence type="ECO:0000256" key="6">
    <source>
        <dbReference type="ARBA" id="ARBA00023136"/>
    </source>
</evidence>
<gene>
    <name evidence="9" type="ORF">HSBAA_63070</name>
</gene>
<keyword evidence="5 7" id="KW-1133">Transmembrane helix</keyword>
<evidence type="ECO:0000256" key="5">
    <source>
        <dbReference type="ARBA" id="ARBA00022989"/>
    </source>
</evidence>
<dbReference type="Gene3D" id="1.10.3720.10">
    <property type="entry name" value="MetI-like"/>
    <property type="match status" value="1"/>
</dbReference>
<dbReference type="NCBIfam" id="TIGR01097">
    <property type="entry name" value="PhnE"/>
    <property type="match status" value="1"/>
</dbReference>
<dbReference type="AlphaFoldDB" id="A0A455UJZ8"/>
<evidence type="ECO:0000256" key="3">
    <source>
        <dbReference type="ARBA" id="ARBA00022475"/>
    </source>
</evidence>
<dbReference type="CDD" id="cd06261">
    <property type="entry name" value="TM_PBP2"/>
    <property type="match status" value="1"/>
</dbReference>
<dbReference type="InterPro" id="IPR035906">
    <property type="entry name" value="MetI-like_sf"/>
</dbReference>
<sequence length="310" mass="33555">MTPPDAHSSVPRTWRKPPFIANPLLRYGLIIIAVVYLVWAFGSLPFNWARISEGLPRAARIFSGGFPPNLERYELLLTGFKESFQIAILATLLGVFLSIPFAVMAARNIAPMPIYVIGRAVIIVSRSFHPVIVAILFVAAVGFGPLAGILTLTLYSIGFVGKLLAEEIEEIDWGQVEAMKAAGAGYVAILFYAVFPQILPRQVGLSMYQLDSNLRASAVVGIVGAGGIGGTLMNAFGRYDYDFAFAILLIIIAVILLSEGISGWVRKKYGRSRTAACRPYLATLRPQTAPYSLCRTLSHLDGGGLGGARY</sequence>
<keyword evidence="4 7" id="KW-0812">Transmembrane</keyword>
<keyword evidence="3" id="KW-1003">Cell membrane</keyword>
<evidence type="ECO:0000259" key="8">
    <source>
        <dbReference type="PROSITE" id="PS50928"/>
    </source>
</evidence>
<dbReference type="EMBL" id="AP019514">
    <property type="protein sequence ID" value="BBI65001.1"/>
    <property type="molecule type" value="Genomic_DNA"/>
</dbReference>
<dbReference type="SUPFAM" id="SSF161098">
    <property type="entry name" value="MetI-like"/>
    <property type="match status" value="1"/>
</dbReference>
<feature type="transmembrane region" description="Helical" evidence="7">
    <location>
        <begin position="243"/>
        <end position="265"/>
    </location>
</feature>
<comment type="subcellular location">
    <subcellularLocation>
        <location evidence="1 7">Cell membrane</location>
        <topology evidence="1 7">Multi-pass membrane protein</topology>
    </subcellularLocation>
</comment>
<accession>A0A455UJZ8</accession>
<organism evidence="9 10">
    <name type="scientific">Vreelandella sulfidaeris</name>
    <dbReference type="NCBI Taxonomy" id="115553"/>
    <lineage>
        <taxon>Bacteria</taxon>
        <taxon>Pseudomonadati</taxon>
        <taxon>Pseudomonadota</taxon>
        <taxon>Gammaproteobacteria</taxon>
        <taxon>Oceanospirillales</taxon>
        <taxon>Halomonadaceae</taxon>
        <taxon>Vreelandella</taxon>
    </lineage>
</organism>
<dbReference type="PANTHER" id="PTHR30043">
    <property type="entry name" value="PHOSPHONATES TRANSPORT SYSTEM PERMEASE PROTEIN"/>
    <property type="match status" value="1"/>
</dbReference>
<comment type="similarity">
    <text evidence="7">Belongs to the binding-protein-dependent transport system permease family.</text>
</comment>
<feature type="transmembrane region" description="Helical" evidence="7">
    <location>
        <begin position="178"/>
        <end position="195"/>
    </location>
</feature>
<dbReference type="GO" id="GO:0005886">
    <property type="term" value="C:plasma membrane"/>
    <property type="evidence" value="ECO:0007669"/>
    <property type="project" value="UniProtKB-SubCell"/>
</dbReference>
<proteinExistence type="inferred from homology"/>
<feature type="transmembrane region" description="Helical" evidence="7">
    <location>
        <begin position="24"/>
        <end position="42"/>
    </location>
</feature>
<dbReference type="InterPro" id="IPR000515">
    <property type="entry name" value="MetI-like"/>
</dbReference>
<evidence type="ECO:0000313" key="10">
    <source>
        <dbReference type="Proteomes" id="UP000320231"/>
    </source>
</evidence>
<dbReference type="PROSITE" id="PS50928">
    <property type="entry name" value="ABC_TM1"/>
    <property type="match status" value="1"/>
</dbReference>
<feature type="transmembrane region" description="Helical" evidence="7">
    <location>
        <begin position="84"/>
        <end position="110"/>
    </location>
</feature>
<dbReference type="Pfam" id="PF00528">
    <property type="entry name" value="BPD_transp_1"/>
    <property type="match status" value="1"/>
</dbReference>
<reference evidence="9 10" key="1">
    <citation type="journal article" date="2019" name="Microbiol. Resour. Announc.">
        <title>Complete Genome Sequence of Halomonas sulfidaeris Strain Esulfide1 Isolated from a Metal Sulfide Rock at a Depth of 2,200 Meters, Obtained Using Nanopore Sequencing.</title>
        <authorList>
            <person name="Saito M."/>
            <person name="Nishigata A."/>
            <person name="Galipon J."/>
            <person name="Arakawa K."/>
        </authorList>
    </citation>
    <scope>NUCLEOTIDE SEQUENCE [LARGE SCALE GENOMIC DNA]</scope>
    <source>
        <strain evidence="9 10">ATCC BAA-803</strain>
    </source>
</reference>
<keyword evidence="2 7" id="KW-0813">Transport</keyword>